<dbReference type="EnsemblPlants" id="AVESA.00010b.r2.2AG0226370.1">
    <property type="protein sequence ID" value="AVESA.00010b.r2.2AG0226370.1.CDS.1"/>
    <property type="gene ID" value="AVESA.00010b.r2.2AG0226370"/>
</dbReference>
<reference evidence="1" key="1">
    <citation type="submission" date="2021-05" db="EMBL/GenBank/DDBJ databases">
        <authorList>
            <person name="Scholz U."/>
            <person name="Mascher M."/>
            <person name="Fiebig A."/>
        </authorList>
    </citation>
    <scope>NUCLEOTIDE SEQUENCE [LARGE SCALE GENOMIC DNA]</scope>
</reference>
<keyword evidence="2" id="KW-1185">Reference proteome</keyword>
<organism evidence="1 2">
    <name type="scientific">Avena sativa</name>
    <name type="common">Oat</name>
    <dbReference type="NCBI Taxonomy" id="4498"/>
    <lineage>
        <taxon>Eukaryota</taxon>
        <taxon>Viridiplantae</taxon>
        <taxon>Streptophyta</taxon>
        <taxon>Embryophyta</taxon>
        <taxon>Tracheophyta</taxon>
        <taxon>Spermatophyta</taxon>
        <taxon>Magnoliopsida</taxon>
        <taxon>Liliopsida</taxon>
        <taxon>Poales</taxon>
        <taxon>Poaceae</taxon>
        <taxon>BOP clade</taxon>
        <taxon>Pooideae</taxon>
        <taxon>Poodae</taxon>
        <taxon>Poeae</taxon>
        <taxon>Poeae Chloroplast Group 1 (Aveneae type)</taxon>
        <taxon>Aveninae</taxon>
        <taxon>Avena</taxon>
    </lineage>
</organism>
<name>A0ACD5UCI0_AVESA</name>
<protein>
    <submittedName>
        <fullName evidence="1">Uncharacterized protein</fullName>
    </submittedName>
</protein>
<evidence type="ECO:0000313" key="1">
    <source>
        <dbReference type="EnsemblPlants" id="AVESA.00010b.r2.2AG0226370.1.CDS.1"/>
    </source>
</evidence>
<accession>A0ACD5UCI0</accession>
<proteinExistence type="predicted"/>
<dbReference type="Proteomes" id="UP001732700">
    <property type="component" value="Chromosome 2A"/>
</dbReference>
<evidence type="ECO:0000313" key="2">
    <source>
        <dbReference type="Proteomes" id="UP001732700"/>
    </source>
</evidence>
<reference evidence="1" key="2">
    <citation type="submission" date="2025-09" db="UniProtKB">
        <authorList>
            <consortium name="EnsemblPlants"/>
        </authorList>
    </citation>
    <scope>IDENTIFICATION</scope>
</reference>
<sequence length="215" mass="24069">MAMAPPPRIPGLVFRPTGRQIIVLHLVPKAGLGGRFFPGHMEEGVDVFSLRPRALPFWRGHRRAYGEVWGFFFAARPASGDDCPAPGGCWVRYGPEKAYPVQGDHSGEAIAFRRRFAYRFTWKGGNVWAPTRWLMKEYRLNTDAAAFRAAHPDPEAAGVVFVIHKVFRRPVLPPPPPPQPVVWSSESEEEGSDCAIVDEELDELVLQLRALTEGR</sequence>